<gene>
    <name evidence="1" type="ORF">RHMOL_Rhmol01G0144200</name>
</gene>
<dbReference type="Proteomes" id="UP001062846">
    <property type="component" value="Chromosome 1"/>
</dbReference>
<accession>A0ACC0Q1S1</accession>
<organism evidence="1 2">
    <name type="scientific">Rhododendron molle</name>
    <name type="common">Chinese azalea</name>
    <name type="synonym">Azalea mollis</name>
    <dbReference type="NCBI Taxonomy" id="49168"/>
    <lineage>
        <taxon>Eukaryota</taxon>
        <taxon>Viridiplantae</taxon>
        <taxon>Streptophyta</taxon>
        <taxon>Embryophyta</taxon>
        <taxon>Tracheophyta</taxon>
        <taxon>Spermatophyta</taxon>
        <taxon>Magnoliopsida</taxon>
        <taxon>eudicotyledons</taxon>
        <taxon>Gunneridae</taxon>
        <taxon>Pentapetalae</taxon>
        <taxon>asterids</taxon>
        <taxon>Ericales</taxon>
        <taxon>Ericaceae</taxon>
        <taxon>Ericoideae</taxon>
        <taxon>Rhodoreae</taxon>
        <taxon>Rhododendron</taxon>
    </lineage>
</organism>
<keyword evidence="2" id="KW-1185">Reference proteome</keyword>
<evidence type="ECO:0000313" key="1">
    <source>
        <dbReference type="EMBL" id="KAI8571766.1"/>
    </source>
</evidence>
<proteinExistence type="predicted"/>
<name>A0ACC0Q1S1_RHOML</name>
<protein>
    <submittedName>
        <fullName evidence="1">Uncharacterized protein</fullName>
    </submittedName>
</protein>
<comment type="caution">
    <text evidence="1">The sequence shown here is derived from an EMBL/GenBank/DDBJ whole genome shotgun (WGS) entry which is preliminary data.</text>
</comment>
<reference evidence="1" key="1">
    <citation type="submission" date="2022-02" db="EMBL/GenBank/DDBJ databases">
        <title>Plant Genome Project.</title>
        <authorList>
            <person name="Zhang R.-G."/>
        </authorList>
    </citation>
    <scope>NUCLEOTIDE SEQUENCE</scope>
    <source>
        <strain evidence="1">AT1</strain>
    </source>
</reference>
<dbReference type="EMBL" id="CM046388">
    <property type="protein sequence ID" value="KAI8571766.1"/>
    <property type="molecule type" value="Genomic_DNA"/>
</dbReference>
<sequence length="68" mass="7995">MCSAMSLAEINQLCLTLGDLMLMYMVSRNPKHDKYYPTTRQYFDHLVDRLYDTEKWGNVLVKVSGNFE</sequence>
<evidence type="ECO:0000313" key="2">
    <source>
        <dbReference type="Proteomes" id="UP001062846"/>
    </source>
</evidence>